<evidence type="ECO:0000256" key="4">
    <source>
        <dbReference type="ARBA" id="ARBA00023002"/>
    </source>
</evidence>
<proteinExistence type="inferred from homology"/>
<evidence type="ECO:0000313" key="8">
    <source>
        <dbReference type="Proteomes" id="UP000316298"/>
    </source>
</evidence>
<reference evidence="7 8" key="1">
    <citation type="submission" date="2019-06" db="EMBL/GenBank/DDBJ databases">
        <title>Sequencing the genomes of 1000 actinobacteria strains.</title>
        <authorList>
            <person name="Klenk H.-P."/>
        </authorList>
    </citation>
    <scope>NUCLEOTIDE SEQUENCE [LARGE SCALE GENOMIC DNA]</scope>
    <source>
        <strain evidence="7 8">DSM 17305</strain>
    </source>
</reference>
<sequence length="466" mass="50707">MSHPAGGGCLFGEGRRTESLVRRILVVGGGYAGFYTAWRLEKKLRRGEAEVVVVDPRPYMTYQPFLPEVVAGSVEARHAAVSLRRNLRHTKLVAGMVTGISHADKTVTIRTASGEESTMTYDVIAVTAGAVTRTFDVPGVAERAIGMKHVEEAVAIRDRLFTAFDEAALLEPGPQRRKLLTVTFVGGGFSGVEGMAELLSLARALLKKYPELSESDLAFHLVEASGRILPEVSDKPGAWVVKTFEKRGAVVHLNTTVTSAADGHVVLSDGSEFDSELIVWTAGNAATRLLRNHTDFPHNERGMVQVRADLRIGTETEVIPDAWAAGDDAAVPDLATGTGYTVPNAQNAVRQGKVLAKNLLRSLRGKPPKNYVHHSLGVIATLGLGSGIFQYKRIVIKGLLAWLMHRGYHVLAVPTWDRKMRVLAIWLVAFFYGRDIVSLASVQSPREAFQSEAKAVADRRMAKQIS</sequence>
<keyword evidence="4" id="KW-0560">Oxidoreductase</keyword>
<evidence type="ECO:0000256" key="1">
    <source>
        <dbReference type="ARBA" id="ARBA00005272"/>
    </source>
</evidence>
<feature type="domain" description="FAD/NAD(P)-binding" evidence="6">
    <location>
        <begin position="23"/>
        <end position="352"/>
    </location>
</feature>
<name>A0A542DST7_9ACTN</name>
<organism evidence="7 8">
    <name type="scientific">Kribbella jejuensis</name>
    <dbReference type="NCBI Taxonomy" id="236068"/>
    <lineage>
        <taxon>Bacteria</taxon>
        <taxon>Bacillati</taxon>
        <taxon>Actinomycetota</taxon>
        <taxon>Actinomycetes</taxon>
        <taxon>Propionibacteriales</taxon>
        <taxon>Kribbellaceae</taxon>
        <taxon>Kribbella</taxon>
    </lineage>
</organism>
<evidence type="ECO:0000256" key="2">
    <source>
        <dbReference type="ARBA" id="ARBA00022630"/>
    </source>
</evidence>
<dbReference type="Pfam" id="PF07992">
    <property type="entry name" value="Pyr_redox_2"/>
    <property type="match status" value="1"/>
</dbReference>
<dbReference type="InterPro" id="IPR036188">
    <property type="entry name" value="FAD/NAD-bd_sf"/>
</dbReference>
<protein>
    <submittedName>
        <fullName evidence="7">NADH dehydrogenase</fullName>
    </submittedName>
</protein>
<dbReference type="GO" id="GO:0003954">
    <property type="term" value="F:NADH dehydrogenase activity"/>
    <property type="evidence" value="ECO:0007669"/>
    <property type="project" value="InterPro"/>
</dbReference>
<evidence type="ECO:0000259" key="6">
    <source>
        <dbReference type="Pfam" id="PF07992"/>
    </source>
</evidence>
<dbReference type="Proteomes" id="UP000316298">
    <property type="component" value="Unassembled WGS sequence"/>
</dbReference>
<comment type="caution">
    <text evidence="7">The sequence shown here is derived from an EMBL/GenBank/DDBJ whole genome shotgun (WGS) entry which is preliminary data.</text>
</comment>
<evidence type="ECO:0000313" key="7">
    <source>
        <dbReference type="EMBL" id="TQJ06074.1"/>
    </source>
</evidence>
<keyword evidence="2" id="KW-0285">Flavoprotein</keyword>
<keyword evidence="3" id="KW-0274">FAD</keyword>
<evidence type="ECO:0000256" key="3">
    <source>
        <dbReference type="ARBA" id="ARBA00022827"/>
    </source>
</evidence>
<dbReference type="SUPFAM" id="SSF51905">
    <property type="entry name" value="FAD/NAD(P)-binding domain"/>
    <property type="match status" value="2"/>
</dbReference>
<keyword evidence="8" id="KW-1185">Reference proteome</keyword>
<accession>A0A542DST7</accession>
<dbReference type="InterPro" id="IPR023753">
    <property type="entry name" value="FAD/NAD-binding_dom"/>
</dbReference>
<dbReference type="PRINTS" id="PR00368">
    <property type="entry name" value="FADPNR"/>
</dbReference>
<comment type="similarity">
    <text evidence="1">Belongs to the NADH dehydrogenase family.</text>
</comment>
<dbReference type="PANTHER" id="PTHR43706:SF45">
    <property type="entry name" value="NADH DEHYDROGENASE-LIKE PROTEIN RV1812C"/>
    <property type="match status" value="1"/>
</dbReference>
<keyword evidence="5" id="KW-0520">NAD</keyword>
<dbReference type="Gene3D" id="3.50.50.100">
    <property type="match status" value="1"/>
</dbReference>
<dbReference type="EMBL" id="VFMM01000003">
    <property type="protein sequence ID" value="TQJ06074.1"/>
    <property type="molecule type" value="Genomic_DNA"/>
</dbReference>
<evidence type="ECO:0000256" key="5">
    <source>
        <dbReference type="ARBA" id="ARBA00023027"/>
    </source>
</evidence>
<dbReference type="InterPro" id="IPR045024">
    <property type="entry name" value="NDH-2"/>
</dbReference>
<dbReference type="PANTHER" id="PTHR43706">
    <property type="entry name" value="NADH DEHYDROGENASE"/>
    <property type="match status" value="1"/>
</dbReference>
<gene>
    <name evidence="7" type="ORF">FB475_5726</name>
</gene>
<dbReference type="AlphaFoldDB" id="A0A542DST7"/>